<dbReference type="InterPro" id="IPR051598">
    <property type="entry name" value="TSUP/Inactive_protease-like"/>
</dbReference>
<dbReference type="EMBL" id="BNJK01000001">
    <property type="protein sequence ID" value="GHO97242.1"/>
    <property type="molecule type" value="Genomic_DNA"/>
</dbReference>
<comment type="caution">
    <text evidence="7">The sequence shown here is derived from an EMBL/GenBank/DDBJ whole genome shotgun (WGS) entry which is preliminary data.</text>
</comment>
<feature type="transmembrane region" description="Helical" evidence="6">
    <location>
        <begin position="270"/>
        <end position="291"/>
    </location>
</feature>
<dbReference type="Pfam" id="PF01925">
    <property type="entry name" value="TauE"/>
    <property type="match status" value="1"/>
</dbReference>
<dbReference type="GO" id="GO:0005886">
    <property type="term" value="C:plasma membrane"/>
    <property type="evidence" value="ECO:0007669"/>
    <property type="project" value="UniProtKB-SubCell"/>
</dbReference>
<dbReference type="PANTHER" id="PTHR43701">
    <property type="entry name" value="MEMBRANE TRANSPORTER PROTEIN MJ0441-RELATED"/>
    <property type="match status" value="1"/>
</dbReference>
<feature type="transmembrane region" description="Helical" evidence="6">
    <location>
        <begin position="31"/>
        <end position="48"/>
    </location>
</feature>
<dbReference type="InterPro" id="IPR002781">
    <property type="entry name" value="TM_pro_TauE-like"/>
</dbReference>
<dbReference type="Proteomes" id="UP000597444">
    <property type="component" value="Unassembled WGS sequence"/>
</dbReference>
<keyword evidence="5 6" id="KW-0472">Membrane</keyword>
<evidence type="ECO:0000313" key="8">
    <source>
        <dbReference type="Proteomes" id="UP000597444"/>
    </source>
</evidence>
<feature type="transmembrane region" description="Helical" evidence="6">
    <location>
        <begin position="135"/>
        <end position="154"/>
    </location>
</feature>
<organism evidence="7 8">
    <name type="scientific">Reticulibacter mediterranei</name>
    <dbReference type="NCBI Taxonomy" id="2778369"/>
    <lineage>
        <taxon>Bacteria</taxon>
        <taxon>Bacillati</taxon>
        <taxon>Chloroflexota</taxon>
        <taxon>Ktedonobacteria</taxon>
        <taxon>Ktedonobacterales</taxon>
        <taxon>Reticulibacteraceae</taxon>
        <taxon>Reticulibacter</taxon>
    </lineage>
</organism>
<keyword evidence="3 6" id="KW-0812">Transmembrane</keyword>
<keyword evidence="4 6" id="KW-1133">Transmembrane helix</keyword>
<feature type="transmembrane region" description="Helical" evidence="6">
    <location>
        <begin position="203"/>
        <end position="236"/>
    </location>
</feature>
<reference evidence="7" key="1">
    <citation type="submission" date="2020-10" db="EMBL/GenBank/DDBJ databases">
        <title>Taxonomic study of unclassified bacteria belonging to the class Ktedonobacteria.</title>
        <authorList>
            <person name="Yabe S."/>
            <person name="Wang C.M."/>
            <person name="Zheng Y."/>
            <person name="Sakai Y."/>
            <person name="Cavaletti L."/>
            <person name="Monciardini P."/>
            <person name="Donadio S."/>
        </authorList>
    </citation>
    <scope>NUCLEOTIDE SEQUENCE</scope>
    <source>
        <strain evidence="7">ID150040</strain>
    </source>
</reference>
<evidence type="ECO:0000256" key="4">
    <source>
        <dbReference type="ARBA" id="ARBA00022989"/>
    </source>
</evidence>
<comment type="similarity">
    <text evidence="2 6">Belongs to the 4-toluene sulfonate uptake permease (TSUP) (TC 2.A.102) family.</text>
</comment>
<evidence type="ECO:0000256" key="1">
    <source>
        <dbReference type="ARBA" id="ARBA00004141"/>
    </source>
</evidence>
<feature type="transmembrane region" description="Helical" evidence="6">
    <location>
        <begin position="95"/>
        <end position="115"/>
    </location>
</feature>
<evidence type="ECO:0000256" key="5">
    <source>
        <dbReference type="ARBA" id="ARBA00023136"/>
    </source>
</evidence>
<proteinExistence type="inferred from homology"/>
<evidence type="ECO:0000256" key="3">
    <source>
        <dbReference type="ARBA" id="ARBA00022692"/>
    </source>
</evidence>
<feature type="transmembrane region" description="Helical" evidence="6">
    <location>
        <begin position="243"/>
        <end position="264"/>
    </location>
</feature>
<accession>A0A8J3IUY5</accession>
<evidence type="ECO:0000256" key="2">
    <source>
        <dbReference type="ARBA" id="ARBA00009142"/>
    </source>
</evidence>
<dbReference type="RefSeq" id="WP_220207817.1">
    <property type="nucleotide sequence ID" value="NZ_BNJK01000001.1"/>
</dbReference>
<feature type="transmembrane region" description="Helical" evidence="6">
    <location>
        <begin position="161"/>
        <end position="183"/>
    </location>
</feature>
<evidence type="ECO:0000256" key="6">
    <source>
        <dbReference type="RuleBase" id="RU363041"/>
    </source>
</evidence>
<comment type="subcellular location">
    <subcellularLocation>
        <location evidence="6">Cell membrane</location>
        <topology evidence="6">Multi-pass membrane protein</topology>
    </subcellularLocation>
    <subcellularLocation>
        <location evidence="1">Membrane</location>
        <topology evidence="1">Multi-pass membrane protein</topology>
    </subcellularLocation>
</comment>
<feature type="transmembrane region" description="Helical" evidence="6">
    <location>
        <begin position="298"/>
        <end position="316"/>
    </location>
</feature>
<dbReference type="AlphaFoldDB" id="A0A8J3IUY5"/>
<evidence type="ECO:0000313" key="7">
    <source>
        <dbReference type="EMBL" id="GHO97242.1"/>
    </source>
</evidence>
<protein>
    <recommendedName>
        <fullName evidence="6">Probable membrane transporter protein</fullName>
    </recommendedName>
</protein>
<feature type="transmembrane region" description="Helical" evidence="6">
    <location>
        <begin position="68"/>
        <end position="88"/>
    </location>
</feature>
<name>A0A8J3IUY5_9CHLR</name>
<keyword evidence="8" id="KW-1185">Reference proteome</keyword>
<gene>
    <name evidence="7" type="ORF">KSF_072900</name>
</gene>
<keyword evidence="6" id="KW-1003">Cell membrane</keyword>
<dbReference type="PANTHER" id="PTHR43701:SF2">
    <property type="entry name" value="MEMBRANE TRANSPORTER PROTEIN YJNA-RELATED"/>
    <property type="match status" value="1"/>
</dbReference>
<sequence length="317" mass="33152">MKFKARHRLIAQHGRQGAWSDGNAMRIIRKGVKIMLMVMLIAASVFAAGQQHGRSWSPGRFGHFMLDYGWLGALTGALTSATSVGVVALPPALVLVQHVAAPVVVGVSFVVSAAIKAVGTQRLKQQDQIDGKVAWSLFFGSVPATLITSLLMGGRYGASTLIVHALGCILIVSAAFFGIKPTIMRTRQSKEEAQTPLSRTRLAATAGLGAVVGVVVGLASVGSSSLFMLVLLLLYPNMRPANLVGNGLVASLGVIFAGSIGTLTTGSIDWNITGGLILGSLPAVFFGAWVIKKIPEKILMVILTSVLGLSGCLLLIQ</sequence>